<dbReference type="PANTHER" id="PTHR10404:SF46">
    <property type="entry name" value="VACUOLAR PROTEIN SORTING-ASSOCIATED PROTEIN 70"/>
    <property type="match status" value="1"/>
</dbReference>
<evidence type="ECO:0000313" key="6">
    <source>
        <dbReference type="Proteomes" id="UP001652625"/>
    </source>
</evidence>
<feature type="domain" description="PA" evidence="3">
    <location>
        <begin position="171"/>
        <end position="258"/>
    </location>
</feature>
<keyword evidence="6" id="KW-1185">Reference proteome</keyword>
<gene>
    <name evidence="7" type="primary">LOC100209148</name>
</gene>
<accession>A0ABM4CFT1</accession>
<dbReference type="SUPFAM" id="SSF52025">
    <property type="entry name" value="PA domain"/>
    <property type="match status" value="1"/>
</dbReference>
<proteinExistence type="inferred from homology"/>
<evidence type="ECO:0000256" key="1">
    <source>
        <dbReference type="ARBA" id="ARBA00005634"/>
    </source>
</evidence>
<dbReference type="InterPro" id="IPR039373">
    <property type="entry name" value="Peptidase_M28B"/>
</dbReference>
<dbReference type="SUPFAM" id="SSF53187">
    <property type="entry name" value="Zn-dependent exopeptidases"/>
    <property type="match status" value="1"/>
</dbReference>
<dbReference type="Proteomes" id="UP001652625">
    <property type="component" value="Chromosome 09"/>
</dbReference>
<dbReference type="Pfam" id="PF04389">
    <property type="entry name" value="Peptidase_M28"/>
    <property type="match status" value="1"/>
</dbReference>
<feature type="transmembrane region" description="Helical" evidence="2">
    <location>
        <begin position="21"/>
        <end position="41"/>
    </location>
</feature>
<dbReference type="RefSeq" id="XP_065660578.1">
    <property type="nucleotide sequence ID" value="XM_065804506.1"/>
</dbReference>
<name>A0ABM4CFT1_HYDVU</name>
<keyword evidence="2" id="KW-1133">Transmembrane helix</keyword>
<dbReference type="InterPro" id="IPR007484">
    <property type="entry name" value="Peptidase_M28"/>
</dbReference>
<keyword evidence="2" id="KW-0472">Membrane</keyword>
<sequence length="733" mass="82727">MDQFKSLEEENNKKKIPIKKIVFVVVAFFIVFVAFLLGYVVRKATKSCQSNMVSQMLTNQDKIQQNIVASLDRIKLQENLRFFASKPHMASFEQNNLLGDEIFNRFKSYGFKAEKVLYSVLLSYPSEEKENFVSIMDLSGKQLYKTNIIKESISGMVPPFNAYSPNGTVEAEPVYANYGRLEDFDKLKELNISCSGKIVIVRYGKGSRANKVELAEKSGALGVVIFSDPKDYGPVNDDELFPKSKWMPRKAIQRGSIKTIFGDSLTPSYPAKDWVYRIDPKNAMLPKIPSQPISAFDAFNIMKEMDEGDVPNDWIGMLNITYRLSSKKKVKVEVNNQITKRTITNIVGTIVGNIEPDRYVMIGNHRDSWIFGAADPGSGTAVMMEIARALGEKMKDGWRPMRTIKFFSWDGEEQGLIGSNEYVEEFQHELRQRGVAYLNVDTSIYGNGTFQVEGSGLLRDVVFQAAKLVQHPHQKKTLFEDMVLVNPDKKNQDQPKYDGLASGSDYAPFYSIAGVTCADFSYGPVGEFYPTYHTEDDTLLWMENFTDPGYKIHLAVSQAVMHVLLKLSNSPVIPFNPVSLKETLDEKYSLLQEELKKVAPSLKAVHIRDALNNFTEASLKLKKLLDKDYDTNSPKSILLLRMLNDITIQIEKTFLRDSGLVRRENIKNYIYAPSAYNRYGSSSFPSVVDSLFFVTVNSTQGKDIEAVEKELTLVALVISSSANWIENGLSSIQ</sequence>
<protein>
    <submittedName>
        <fullName evidence="7">N-acetylated-alpha-linked acidic dipeptidase 2 isoform X2</fullName>
    </submittedName>
</protein>
<keyword evidence="2" id="KW-0812">Transmembrane</keyword>
<dbReference type="GeneID" id="100209148"/>
<feature type="domain" description="Transferrin receptor-like dimerisation" evidence="4">
    <location>
        <begin position="606"/>
        <end position="725"/>
    </location>
</feature>
<dbReference type="Pfam" id="PF04253">
    <property type="entry name" value="TFR_dimer"/>
    <property type="match status" value="1"/>
</dbReference>
<dbReference type="SUPFAM" id="SSF47672">
    <property type="entry name" value="Transferrin receptor-like dimerisation domain"/>
    <property type="match status" value="1"/>
</dbReference>
<evidence type="ECO:0000313" key="7">
    <source>
        <dbReference type="RefSeq" id="XP_065660578.1"/>
    </source>
</evidence>
<dbReference type="CDD" id="cd08022">
    <property type="entry name" value="M28_PSMA_like"/>
    <property type="match status" value="1"/>
</dbReference>
<dbReference type="PANTHER" id="PTHR10404">
    <property type="entry name" value="N-ACETYLATED-ALPHA-LINKED ACIDIC DIPEPTIDASE"/>
    <property type="match status" value="1"/>
</dbReference>
<evidence type="ECO:0000256" key="2">
    <source>
        <dbReference type="SAM" id="Phobius"/>
    </source>
</evidence>
<evidence type="ECO:0000259" key="4">
    <source>
        <dbReference type="Pfam" id="PF04253"/>
    </source>
</evidence>
<dbReference type="Pfam" id="PF02225">
    <property type="entry name" value="PA"/>
    <property type="match status" value="1"/>
</dbReference>
<dbReference type="InterPro" id="IPR007365">
    <property type="entry name" value="TFR-like_dimer_dom"/>
</dbReference>
<dbReference type="InterPro" id="IPR046450">
    <property type="entry name" value="PA_dom_sf"/>
</dbReference>
<dbReference type="InterPro" id="IPR036757">
    <property type="entry name" value="TFR-like_dimer_dom_sf"/>
</dbReference>
<dbReference type="CDD" id="cd02121">
    <property type="entry name" value="PA_GCPII_like"/>
    <property type="match status" value="1"/>
</dbReference>
<reference evidence="7" key="1">
    <citation type="submission" date="2025-08" db="UniProtKB">
        <authorList>
            <consortium name="RefSeq"/>
        </authorList>
    </citation>
    <scope>IDENTIFICATION</scope>
</reference>
<evidence type="ECO:0000259" key="5">
    <source>
        <dbReference type="Pfam" id="PF04389"/>
    </source>
</evidence>
<dbReference type="Gene3D" id="1.20.930.40">
    <property type="entry name" value="Transferrin receptor-like, dimerisation domain"/>
    <property type="match status" value="1"/>
</dbReference>
<comment type="similarity">
    <text evidence="1">Belongs to the peptidase M28 family. M28B subfamily.</text>
</comment>
<dbReference type="Gene3D" id="3.50.30.30">
    <property type="match status" value="1"/>
</dbReference>
<feature type="domain" description="Peptidase M28" evidence="5">
    <location>
        <begin position="345"/>
        <end position="539"/>
    </location>
</feature>
<dbReference type="InterPro" id="IPR003137">
    <property type="entry name" value="PA_domain"/>
</dbReference>
<dbReference type="Gene3D" id="3.40.630.10">
    <property type="entry name" value="Zn peptidases"/>
    <property type="match status" value="1"/>
</dbReference>
<evidence type="ECO:0000259" key="3">
    <source>
        <dbReference type="Pfam" id="PF02225"/>
    </source>
</evidence>
<organism evidence="6 7">
    <name type="scientific">Hydra vulgaris</name>
    <name type="common">Hydra</name>
    <name type="synonym">Hydra attenuata</name>
    <dbReference type="NCBI Taxonomy" id="6087"/>
    <lineage>
        <taxon>Eukaryota</taxon>
        <taxon>Metazoa</taxon>
        <taxon>Cnidaria</taxon>
        <taxon>Hydrozoa</taxon>
        <taxon>Hydroidolina</taxon>
        <taxon>Anthoathecata</taxon>
        <taxon>Aplanulata</taxon>
        <taxon>Hydridae</taxon>
        <taxon>Hydra</taxon>
    </lineage>
</organism>